<dbReference type="Proteomes" id="UP000336646">
    <property type="component" value="Unassembled WGS sequence"/>
</dbReference>
<proteinExistence type="predicted"/>
<comment type="caution">
    <text evidence="2">The sequence shown here is derived from an EMBL/GenBank/DDBJ whole genome shotgun (WGS) entry which is preliminary data.</text>
</comment>
<evidence type="ECO:0000313" key="2">
    <source>
        <dbReference type="EMBL" id="TVS27638.1"/>
    </source>
</evidence>
<feature type="transmembrane region" description="Helical" evidence="1">
    <location>
        <begin position="268"/>
        <end position="289"/>
    </location>
</feature>
<feature type="transmembrane region" description="Helical" evidence="1">
    <location>
        <begin position="435"/>
        <end position="465"/>
    </location>
</feature>
<keyword evidence="1" id="KW-0812">Transmembrane</keyword>
<accession>A0A6C1TVP7</accession>
<dbReference type="OrthoDB" id="3218196at2"/>
<keyword evidence="1" id="KW-0472">Membrane</keyword>
<dbReference type="AlphaFoldDB" id="A0A6C1TVP7"/>
<reference evidence="2 3" key="1">
    <citation type="submission" date="2018-12" db="EMBL/GenBank/DDBJ databases">
        <title>Corynebacterium sanguinis sp. nov., a clinically-associated and environmental corynebacterium.</title>
        <authorList>
            <person name="Gonzales-Siles L."/>
            <person name="Jaen-Luchoro D."/>
            <person name="Cardew S."/>
            <person name="Inganas E."/>
            <person name="Ohlen M."/>
            <person name="Jensie-Markopolous S."/>
            <person name="Pinyeiro-Iglesias B."/>
            <person name="Molin K."/>
            <person name="Skovbjerg S."/>
            <person name="Svensson-Stadler L."/>
            <person name="Funke G."/>
            <person name="Moore E.R.B."/>
        </authorList>
    </citation>
    <scope>NUCLEOTIDE SEQUENCE [LARGE SCALE GENOMIC DNA]</scope>
    <source>
        <strain evidence="2 3">58734</strain>
    </source>
</reference>
<evidence type="ECO:0008006" key="4">
    <source>
        <dbReference type="Google" id="ProtNLM"/>
    </source>
</evidence>
<keyword evidence="1" id="KW-1133">Transmembrane helix</keyword>
<protein>
    <recommendedName>
        <fullName evidence="4">Phenol hydroxylase</fullName>
    </recommendedName>
</protein>
<gene>
    <name evidence="2" type="ORF">EKI59_08435</name>
</gene>
<evidence type="ECO:0000256" key="1">
    <source>
        <dbReference type="SAM" id="Phobius"/>
    </source>
</evidence>
<dbReference type="RefSeq" id="WP_144773407.1">
    <property type="nucleotide sequence ID" value="NZ_JALXMD010000024.1"/>
</dbReference>
<feature type="transmembrane region" description="Helical" evidence="1">
    <location>
        <begin position="236"/>
        <end position="256"/>
    </location>
</feature>
<dbReference type="EMBL" id="RXIR01000018">
    <property type="protein sequence ID" value="TVS27638.1"/>
    <property type="molecule type" value="Genomic_DNA"/>
</dbReference>
<name>A0A6C1TVP7_9CORY</name>
<organism evidence="2 3">
    <name type="scientific">Corynebacterium sanguinis</name>
    <dbReference type="NCBI Taxonomy" id="2594913"/>
    <lineage>
        <taxon>Bacteria</taxon>
        <taxon>Bacillati</taxon>
        <taxon>Actinomycetota</taxon>
        <taxon>Actinomycetes</taxon>
        <taxon>Mycobacteriales</taxon>
        <taxon>Corynebacteriaceae</taxon>
        <taxon>Corynebacterium</taxon>
    </lineage>
</organism>
<feature type="transmembrane region" description="Helical" evidence="1">
    <location>
        <begin position="59"/>
        <end position="78"/>
    </location>
</feature>
<evidence type="ECO:0000313" key="3">
    <source>
        <dbReference type="Proteomes" id="UP000336646"/>
    </source>
</evidence>
<sequence>MVQQASVIDDAPLDDAFVDELEALPENRSARVKMAETFTGPLRWVRRVIDFITTTPGQLLSMMLVLTLALIAAGVSMSQTMAARQEAMDVLVNSTEPMSNSAHTLITSLSQADTIATSTFVQPGISSEYDMNRFMESVDMAVIAANEVLEGTVDSGARDDEIRRLVLQIQRDIPVYAGLMERAKTNQRMGNPVSVAYMSSSSNVMRERMLGNATELFNLTREQVADEMERLARPQWVPLSGLVAALIFLLLAQVWLWKVFRRRLNRGFIAATVMMLIAIIWASVANYSVWQSGQRDFERASTPWEEMTSARIDAQETRTDEIFALLRRQSVSDTDLTFSETYDSVSRALDSASAPPSGSTDPDLIASAREALDQWDEAHTQFAQTLGGGEFDTAVQVLTDPNPDEGLASSSRAYTRLDNALSGLIGQSRQDMREFIVASLDATSAVAGAVLAFTALSVLSIWLGIRRRLREYL</sequence>